<evidence type="ECO:0000313" key="4">
    <source>
        <dbReference type="Proteomes" id="UP000095552"/>
    </source>
</evidence>
<name>A0A1E5T4S8_9BACT</name>
<dbReference type="Gene3D" id="1.10.530.10">
    <property type="match status" value="1"/>
</dbReference>
<dbReference type="InterPro" id="IPR018392">
    <property type="entry name" value="LysM"/>
</dbReference>
<feature type="region of interest" description="Disordered" evidence="1">
    <location>
        <begin position="473"/>
        <end position="494"/>
    </location>
</feature>
<feature type="domain" description="LysM" evidence="2">
    <location>
        <begin position="517"/>
        <end position="561"/>
    </location>
</feature>
<dbReference type="AlphaFoldDB" id="A0A1E5T4S8"/>
<dbReference type="SUPFAM" id="SSF53955">
    <property type="entry name" value="Lysozyme-like"/>
    <property type="match status" value="1"/>
</dbReference>
<evidence type="ECO:0000256" key="1">
    <source>
        <dbReference type="SAM" id="MobiDB-lite"/>
    </source>
</evidence>
<gene>
    <name evidence="3" type="ORF">BFP71_01435</name>
</gene>
<evidence type="ECO:0000313" key="3">
    <source>
        <dbReference type="EMBL" id="OEK06366.1"/>
    </source>
</evidence>
<proteinExistence type="predicted"/>
<dbReference type="InterPro" id="IPR036779">
    <property type="entry name" value="LysM_dom_sf"/>
</dbReference>
<dbReference type="EMBL" id="MDGQ01000003">
    <property type="protein sequence ID" value="OEK06366.1"/>
    <property type="molecule type" value="Genomic_DNA"/>
</dbReference>
<evidence type="ECO:0000259" key="2">
    <source>
        <dbReference type="PROSITE" id="PS51782"/>
    </source>
</evidence>
<feature type="region of interest" description="Disordered" evidence="1">
    <location>
        <begin position="260"/>
        <end position="301"/>
    </location>
</feature>
<dbReference type="InterPro" id="IPR023346">
    <property type="entry name" value="Lysozyme-like_dom_sf"/>
</dbReference>
<keyword evidence="4" id="KW-1185">Reference proteome</keyword>
<sequence length="622" mass="71343">MMASLNLSAQAPMNVPSVIDVAGVKLKLNAEAKRDVEETLDLLVRSQYHFQLKADRSNLYMHFVEEILRKEGIPEDFKYLAIQEGEFISDAVSTSNAVGFWQFKKASAQELGVRVDNVVDERKHIIASTIGATKYFKRSNFVFDNWVLSLQSYLQGLTGTQRSASDKLYGAKTMNITGKSHWYIKKFIAHKLAFQDFVGDGRKNPNIQLADYEGKGKTLRQVSKEVKVDYDELKRFNKWLNQSKIPDDKSYKVIYPIKGDRQPIAQKQQNPSTKQTSSKPKTQASRKTPKKRNTFSLGKADTGIKPLEGNVGVYPQVTGNIDAAYQPKQVKMNNIWAIKARPNETLQTLSSRTGVSTTKLKRFNDLGQRRIQGDRYYYLKNKKTKGRVHYHVVLPGETLWSIAQDYGIRLKKLRQKNRMKTNEALKVGRVLWLRFIRPEKTPIEYSNVKVERQEESAEDRLISEVSLAKQLTEGRKLPKDEAPKPVNESKSEPEEIEVFNKPKLRRPLVNSATDTVITHYVKKKETFFAISGQYKVEIDDILFWNNLKLEDGLTVGQPLKLLVPKVIEPEPKVEEIIHTVKKGETLWSISKLYEVDLEDLKKWNNKLNNELSLGEKLKILKQ</sequence>
<feature type="domain" description="LysM" evidence="2">
    <location>
        <begin position="389"/>
        <end position="433"/>
    </location>
</feature>
<dbReference type="Proteomes" id="UP000095552">
    <property type="component" value="Unassembled WGS sequence"/>
</dbReference>
<dbReference type="Gene3D" id="3.10.350.10">
    <property type="entry name" value="LysM domain"/>
    <property type="match status" value="3"/>
</dbReference>
<accession>A0A1E5T4S8</accession>
<dbReference type="PANTHER" id="PTHR33734:SF22">
    <property type="entry name" value="MEMBRANE-BOUND LYTIC MUREIN TRANSGLYCOSYLASE D"/>
    <property type="match status" value="1"/>
</dbReference>
<feature type="compositionally biased region" description="Basic and acidic residues" evidence="1">
    <location>
        <begin position="473"/>
        <end position="493"/>
    </location>
</feature>
<dbReference type="PANTHER" id="PTHR33734">
    <property type="entry name" value="LYSM DOMAIN-CONTAINING GPI-ANCHORED PROTEIN 2"/>
    <property type="match status" value="1"/>
</dbReference>
<dbReference type="SUPFAM" id="SSF54106">
    <property type="entry name" value="LysM domain"/>
    <property type="match status" value="3"/>
</dbReference>
<dbReference type="SMART" id="SM00257">
    <property type="entry name" value="LysM"/>
    <property type="match status" value="4"/>
</dbReference>
<dbReference type="Pfam" id="PF01476">
    <property type="entry name" value="LysM"/>
    <property type="match status" value="4"/>
</dbReference>
<dbReference type="InterPro" id="IPR008258">
    <property type="entry name" value="Transglycosylase_SLT_dom_1"/>
</dbReference>
<feature type="compositionally biased region" description="Polar residues" evidence="1">
    <location>
        <begin position="265"/>
        <end position="286"/>
    </location>
</feature>
<comment type="caution">
    <text evidence="3">The sequence shown here is derived from an EMBL/GenBank/DDBJ whole genome shotgun (WGS) entry which is preliminary data.</text>
</comment>
<dbReference type="PROSITE" id="PS51782">
    <property type="entry name" value="LYSM"/>
    <property type="match status" value="3"/>
</dbReference>
<dbReference type="STRING" id="1563681.BFP71_01435"/>
<dbReference type="Pfam" id="PF01464">
    <property type="entry name" value="SLT"/>
    <property type="match status" value="1"/>
</dbReference>
<organism evidence="3 4">
    <name type="scientific">Roseivirga misakiensis</name>
    <dbReference type="NCBI Taxonomy" id="1563681"/>
    <lineage>
        <taxon>Bacteria</taxon>
        <taxon>Pseudomonadati</taxon>
        <taxon>Bacteroidota</taxon>
        <taxon>Cytophagia</taxon>
        <taxon>Cytophagales</taxon>
        <taxon>Roseivirgaceae</taxon>
        <taxon>Roseivirga</taxon>
    </lineage>
</organism>
<protein>
    <recommendedName>
        <fullName evidence="2">LysM domain-containing protein</fullName>
    </recommendedName>
</protein>
<feature type="domain" description="LysM" evidence="2">
    <location>
        <begin position="576"/>
        <end position="619"/>
    </location>
</feature>
<dbReference type="CDD" id="cd00118">
    <property type="entry name" value="LysM"/>
    <property type="match status" value="3"/>
</dbReference>
<reference evidence="3 4" key="1">
    <citation type="submission" date="2016-08" db="EMBL/GenBank/DDBJ databases">
        <title>Draft genome of Fabibacter sp. strain SK-8.</title>
        <authorList>
            <person name="Wong S.-K."/>
            <person name="Hamasaki K."/>
            <person name="Yoshizawa S."/>
        </authorList>
    </citation>
    <scope>NUCLEOTIDE SEQUENCE [LARGE SCALE GENOMIC DNA]</scope>
    <source>
        <strain evidence="3 4">SK-8</strain>
    </source>
</reference>
<dbReference type="CDD" id="cd16894">
    <property type="entry name" value="MltD-like"/>
    <property type="match status" value="1"/>
</dbReference>